<evidence type="ECO:0000256" key="2">
    <source>
        <dbReference type="ARBA" id="ARBA00007613"/>
    </source>
</evidence>
<feature type="transmembrane region" description="Helical" evidence="10">
    <location>
        <begin position="481"/>
        <end position="504"/>
    </location>
</feature>
<evidence type="ECO:0000256" key="7">
    <source>
        <dbReference type="ARBA" id="ARBA00022989"/>
    </source>
</evidence>
<dbReference type="RefSeq" id="WP_115621410.1">
    <property type="nucleotide sequence ID" value="NZ_UFVR01000004.1"/>
</dbReference>
<dbReference type="InterPro" id="IPR027463">
    <property type="entry name" value="AcrB_DN_DC_subdom"/>
</dbReference>
<accession>A0A381FNV7</accession>
<feature type="transmembrane region" description="Helical" evidence="10">
    <location>
        <begin position="970"/>
        <end position="991"/>
    </location>
</feature>
<reference evidence="11 12" key="1">
    <citation type="submission" date="2018-06" db="EMBL/GenBank/DDBJ databases">
        <authorList>
            <consortium name="Pathogen Informatics"/>
            <person name="Doyle S."/>
        </authorList>
    </citation>
    <scope>NUCLEOTIDE SEQUENCE [LARGE SCALE GENOMIC DNA]</scope>
    <source>
        <strain evidence="11 12">NCTC13532</strain>
    </source>
</reference>
<sequence length="1454" mass="160550">MLDKIIRFSIKNKIVIGIMTLLLIIWGVWSATKLPIDATPDITNNQVQIITVCPTLAGQEVEQLVTFPIEQSIANVPDIEETRSISRFGLSVITVVFKEEVDVYFARQLISEKLKQAAEEIPKGIGTPELAPVSTGLGEVYQYILHPKKGSEKKYDSKELRTMQDWIVRRQLNGTPGVAEINSFGGELKQYEVAVNPDRLRAMGVSISDIFAALEKNNQNTGGAYIDKKPNAYFIRGIGLVTSLDDVGNVVVKNDTGSVPIFVKDVAEVRLGSAVRYGAMTFNGQVDAVGGVVMMLKGANSNQVVQSIKEKIPNIQKSLPSDIIIEPYLDRTDLVGRAIDTVEKNLIEGALIVIFVLVLFLGNLRAGLIVASAIPLSLLFALGMMNVFGVSANLMSLGAIDFGLIVDGAVIIVEATLHVLQHKKNKNQLTQAQMDEEVGSAASKMMNSAIFGQIIILIVYIPILTLIGVEGKMFTPMAKTVGFAIIGATILSVTYIPMMSALFLSKKISHKENFSDKMMNRIQKIYTPLLEKALRIKYWLVGVTVAIFALTVFLFGRMGGEFIPQLQEGDFAFHCILPQGSSLSQSIETSMQASRLIKQFDEVKMVVGKTGSAEVPTDPMPPEATDMMVILKPQSEWKTKKSYDELADEISEKLEAIPGVFFEKNQPIQMRFNELMTGIRQDVAVKIFGENLDSLAIYADKTSKVIQSVNGASAPQIERVSGLPQINVEYDRTRMANYGLNIEDVNTAVSTAFAGQAAGQVFENERRFDLVVRLDSLHRTSIDDVNNLMVSTNTGAQIPLSQVSNISYKLGPAQISREAGKRRIVIGFNVKGRDVESVVEEIQQKLDKVKLPAGYYFTYGGQFENLKAASKRLTIAVPVSLFLIFMLLYFTFGSLKQATLIFTAIPMSTIGGVFALMLRGMPFSISAGIGFIALFGVAVLNGIVLIGTFNQLEKDGETNILKRVMEGTKTRLRPVLMTATVASLGFLPMAISTGAGAEVQKPLATVVIGGLVTATFLTLFVLPMLYIIFSTKLKIKNISGNKPLTAVLVLGFLFLGQTFNAQQGTPLTISEATNIALTNNNLMRSRDLDIKVTEALKPTAKELPKMSVDAQLGQYNSKKFDQSFSISQSIPFPTLFKARRELIAEQIKGKQINKEISVNELARQVRTYYYQIEYLQFNQSKLKNLDSLYQDFIRIATVRFKSGDIKKIEINTAETQKGEINLLLKQNEVYLNNAYKNLKTLLNTSGDISVPYNTNYEPLKANYVLDSTAIANHPTVRSYYQEMAIAEKNKNVERSLGLPDFSIGYTNQSLIGTQTINGMDQNFNAGNRFHAATIGVTIPLTFGATKARIQSWEFQKQVAQSNAKLQQKQLEAQLQNALNQYQQDVEQYNYYVNQAIPNAEKIAKAGQLGYKTGEISYVEYLFALQTSTNIQLKYLESIQQVNQSVITINSIINK</sequence>
<feature type="transmembrane region" description="Helical" evidence="10">
    <location>
        <begin position="450"/>
        <end position="469"/>
    </location>
</feature>
<dbReference type="PRINTS" id="PR00702">
    <property type="entry name" value="ACRIFLAVINRP"/>
</dbReference>
<evidence type="ECO:0000256" key="5">
    <source>
        <dbReference type="ARBA" id="ARBA00022475"/>
    </source>
</evidence>
<dbReference type="InterPro" id="IPR004763">
    <property type="entry name" value="CusA-like"/>
</dbReference>
<evidence type="ECO:0000256" key="6">
    <source>
        <dbReference type="ARBA" id="ARBA00022692"/>
    </source>
</evidence>
<dbReference type="Gene3D" id="3.30.2090.10">
    <property type="entry name" value="Multidrug efflux transporter AcrB TolC docking domain, DN and DC subdomains"/>
    <property type="match status" value="2"/>
</dbReference>
<proteinExistence type="inferred from homology"/>
<dbReference type="Pfam" id="PF00873">
    <property type="entry name" value="ACR_tran"/>
    <property type="match status" value="1"/>
</dbReference>
<dbReference type="Gene3D" id="1.20.1600.10">
    <property type="entry name" value="Outer membrane efflux proteins (OEP)"/>
    <property type="match status" value="1"/>
</dbReference>
<dbReference type="NCBIfam" id="TIGR00914">
    <property type="entry name" value="2A0601"/>
    <property type="match status" value="1"/>
</dbReference>
<dbReference type="PANTHER" id="PTHR32063:SF24">
    <property type="entry name" value="CATION EFFLUX SYSTEM (ACRB_ACRD_ACRF FAMILY)"/>
    <property type="match status" value="1"/>
</dbReference>
<evidence type="ECO:0000313" key="12">
    <source>
        <dbReference type="Proteomes" id="UP000254282"/>
    </source>
</evidence>
<dbReference type="SUPFAM" id="SSF56954">
    <property type="entry name" value="Outer membrane efflux proteins (OEP)"/>
    <property type="match status" value="1"/>
</dbReference>
<gene>
    <name evidence="11" type="primary">czcA_6</name>
    <name evidence="11" type="ORF">NCTC13532_03854</name>
</gene>
<dbReference type="SUPFAM" id="SSF82714">
    <property type="entry name" value="Multidrug efflux transporter AcrB TolC docking domain, DN and DC subdomains"/>
    <property type="match status" value="2"/>
</dbReference>
<dbReference type="GO" id="GO:0005886">
    <property type="term" value="C:plasma membrane"/>
    <property type="evidence" value="ECO:0007669"/>
    <property type="project" value="UniProtKB-SubCell"/>
</dbReference>
<dbReference type="EMBL" id="UFVR01000004">
    <property type="protein sequence ID" value="SUX48249.1"/>
    <property type="molecule type" value="Genomic_DNA"/>
</dbReference>
<feature type="transmembrane region" description="Helical" evidence="10">
    <location>
        <begin position="402"/>
        <end position="420"/>
    </location>
</feature>
<comment type="similarity">
    <text evidence="3">Belongs to the resistance-nodulation-cell division (RND) (TC 2.A.6) family.</text>
</comment>
<keyword evidence="8 10" id="KW-0472">Membrane</keyword>
<evidence type="ECO:0000256" key="10">
    <source>
        <dbReference type="SAM" id="Phobius"/>
    </source>
</evidence>
<dbReference type="Pfam" id="PF02321">
    <property type="entry name" value="OEP"/>
    <property type="match status" value="1"/>
</dbReference>
<feature type="transmembrane region" description="Helical" evidence="10">
    <location>
        <begin position="1003"/>
        <end position="1029"/>
    </location>
</feature>
<keyword evidence="9" id="KW-0175">Coiled coil</keyword>
<feature type="coiled-coil region" evidence="9">
    <location>
        <begin position="1360"/>
        <end position="1387"/>
    </location>
</feature>
<dbReference type="Proteomes" id="UP000254282">
    <property type="component" value="Unassembled WGS sequence"/>
</dbReference>
<evidence type="ECO:0000313" key="11">
    <source>
        <dbReference type="EMBL" id="SUX48249.1"/>
    </source>
</evidence>
<evidence type="ECO:0000256" key="3">
    <source>
        <dbReference type="ARBA" id="ARBA00010942"/>
    </source>
</evidence>
<dbReference type="InterPro" id="IPR003423">
    <property type="entry name" value="OMP_efflux"/>
</dbReference>
<feature type="transmembrane region" description="Helical" evidence="10">
    <location>
        <begin position="899"/>
        <end position="918"/>
    </location>
</feature>
<evidence type="ECO:0000256" key="4">
    <source>
        <dbReference type="ARBA" id="ARBA00022448"/>
    </source>
</evidence>
<feature type="transmembrane region" description="Helical" evidence="10">
    <location>
        <begin position="873"/>
        <end position="892"/>
    </location>
</feature>
<comment type="similarity">
    <text evidence="2">Belongs to the outer membrane factor (OMF) (TC 1.B.17) family.</text>
</comment>
<dbReference type="PANTHER" id="PTHR32063">
    <property type="match status" value="1"/>
</dbReference>
<dbReference type="Gene3D" id="3.30.70.1430">
    <property type="entry name" value="Multidrug efflux transporter AcrB pore domain"/>
    <property type="match status" value="2"/>
</dbReference>
<feature type="transmembrane region" description="Helical" evidence="10">
    <location>
        <begin position="924"/>
        <end position="949"/>
    </location>
</feature>
<name>A0A381FNV7_9FLAO</name>
<dbReference type="GO" id="GO:0042910">
    <property type="term" value="F:xenobiotic transmembrane transporter activity"/>
    <property type="evidence" value="ECO:0007669"/>
    <property type="project" value="TreeGrafter"/>
</dbReference>
<dbReference type="GO" id="GO:0008324">
    <property type="term" value="F:monoatomic cation transmembrane transporter activity"/>
    <property type="evidence" value="ECO:0007669"/>
    <property type="project" value="InterPro"/>
</dbReference>
<feature type="transmembrane region" description="Helical" evidence="10">
    <location>
        <begin position="1041"/>
        <end position="1059"/>
    </location>
</feature>
<comment type="subcellular location">
    <subcellularLocation>
        <location evidence="1">Cell membrane</location>
        <topology evidence="1">Multi-pass membrane protein</topology>
    </subcellularLocation>
</comment>
<evidence type="ECO:0000256" key="9">
    <source>
        <dbReference type="SAM" id="Coils"/>
    </source>
</evidence>
<keyword evidence="4" id="KW-0813">Transport</keyword>
<feature type="transmembrane region" description="Helical" evidence="10">
    <location>
        <begin position="538"/>
        <end position="556"/>
    </location>
</feature>
<protein>
    <submittedName>
        <fullName evidence="11">Cation efflux system protein CzcA</fullName>
    </submittedName>
</protein>
<dbReference type="Gene3D" id="3.30.70.1320">
    <property type="entry name" value="Multidrug efflux transporter AcrB pore domain like"/>
    <property type="match status" value="1"/>
</dbReference>
<feature type="transmembrane region" description="Helical" evidence="10">
    <location>
        <begin position="376"/>
        <end position="396"/>
    </location>
</feature>
<dbReference type="SUPFAM" id="SSF82693">
    <property type="entry name" value="Multidrug efflux transporter AcrB pore domain, PN1, PN2, PC1 and PC2 subdomains"/>
    <property type="match status" value="3"/>
</dbReference>
<dbReference type="Gene3D" id="3.30.70.1440">
    <property type="entry name" value="Multidrug efflux transporter AcrB pore domain"/>
    <property type="match status" value="1"/>
</dbReference>
<organism evidence="11 12">
    <name type="scientific">Chryseobacterium indoltheticum</name>
    <dbReference type="NCBI Taxonomy" id="254"/>
    <lineage>
        <taxon>Bacteria</taxon>
        <taxon>Pseudomonadati</taxon>
        <taxon>Bacteroidota</taxon>
        <taxon>Flavobacteriia</taxon>
        <taxon>Flavobacteriales</taxon>
        <taxon>Weeksellaceae</taxon>
        <taxon>Chryseobacterium group</taxon>
        <taxon>Chryseobacterium</taxon>
    </lineage>
</organism>
<evidence type="ECO:0000256" key="1">
    <source>
        <dbReference type="ARBA" id="ARBA00004651"/>
    </source>
</evidence>
<dbReference type="SUPFAM" id="SSF82866">
    <property type="entry name" value="Multidrug efflux transporter AcrB transmembrane domain"/>
    <property type="match status" value="2"/>
</dbReference>
<keyword evidence="5" id="KW-1003">Cell membrane</keyword>
<dbReference type="GO" id="GO:0015562">
    <property type="term" value="F:efflux transmembrane transporter activity"/>
    <property type="evidence" value="ECO:0007669"/>
    <property type="project" value="InterPro"/>
</dbReference>
<dbReference type="InterPro" id="IPR001036">
    <property type="entry name" value="Acrflvin-R"/>
</dbReference>
<evidence type="ECO:0000256" key="8">
    <source>
        <dbReference type="ARBA" id="ARBA00023136"/>
    </source>
</evidence>
<keyword evidence="6 10" id="KW-0812">Transmembrane</keyword>
<dbReference type="Gene3D" id="1.20.1640.10">
    <property type="entry name" value="Multidrug efflux transporter AcrB transmembrane domain"/>
    <property type="match status" value="2"/>
</dbReference>
<feature type="transmembrane region" description="Helical" evidence="10">
    <location>
        <begin position="346"/>
        <end position="364"/>
    </location>
</feature>
<keyword evidence="7 10" id="KW-1133">Transmembrane helix</keyword>